<comment type="caution">
    <text evidence="1">The sequence shown here is derived from an EMBL/GenBank/DDBJ whole genome shotgun (WGS) entry which is preliminary data.</text>
</comment>
<proteinExistence type="predicted"/>
<organism evidence="1 2">
    <name type="scientific">Dielma fastidiosa</name>
    <dbReference type="NCBI Taxonomy" id="1034346"/>
    <lineage>
        <taxon>Bacteria</taxon>
        <taxon>Bacillati</taxon>
        <taxon>Bacillota</taxon>
        <taxon>Erysipelotrichia</taxon>
        <taxon>Erysipelotrichales</taxon>
        <taxon>Erysipelotrichaceae</taxon>
        <taxon>Dielma</taxon>
    </lineage>
</organism>
<dbReference type="EMBL" id="JALDAW010000022">
    <property type="protein sequence ID" value="MDY5169034.1"/>
    <property type="molecule type" value="Genomic_DNA"/>
</dbReference>
<sequence>MKLIDIIVLLLIAAAVVAAVRAYRKKPSCCHDGSCNHACAACNKKCKVRK</sequence>
<dbReference type="RefSeq" id="WP_022938758.1">
    <property type="nucleotide sequence ID" value="NZ_BAABZA010000002.1"/>
</dbReference>
<dbReference type="AlphaFoldDB" id="A0AB35UQX2"/>
<accession>A0AB35UQX2</accession>
<name>A0AB35UQX2_9FIRM</name>
<reference evidence="1" key="1">
    <citation type="submission" date="2022-03" db="EMBL/GenBank/DDBJ databases">
        <title>First case of bacteraemia caused by Dielma fastidiosa in a patient hospitalised with diverticulitis.</title>
        <authorList>
            <person name="Forman-Ankjaer B."/>
            <person name="Hvid-Jensen F."/>
            <person name="Kobel C.M."/>
            <person name="Greve T."/>
        </authorList>
    </citation>
    <scope>NUCLEOTIDE SEQUENCE</scope>
    <source>
        <strain evidence="1">AUH_DF_2021</strain>
    </source>
</reference>
<evidence type="ECO:0000313" key="2">
    <source>
        <dbReference type="Proteomes" id="UP001276902"/>
    </source>
</evidence>
<evidence type="ECO:0000313" key="1">
    <source>
        <dbReference type="EMBL" id="MDY5169034.1"/>
    </source>
</evidence>
<dbReference type="Proteomes" id="UP001276902">
    <property type="component" value="Unassembled WGS sequence"/>
</dbReference>
<gene>
    <name evidence="1" type="ORF">MQE39_13020</name>
</gene>
<protein>
    <submittedName>
        <fullName evidence="1">FeoB-associated Cys-rich membrane protein</fullName>
    </submittedName>
</protein>